<name>A0ACB8YYJ1_CICIN</name>
<reference evidence="2" key="1">
    <citation type="journal article" date="2022" name="Mol. Ecol. Resour.">
        <title>The genomes of chicory, endive, great burdock and yacon provide insights into Asteraceae palaeo-polyploidization history and plant inulin production.</title>
        <authorList>
            <person name="Fan W."/>
            <person name="Wang S."/>
            <person name="Wang H."/>
            <person name="Wang A."/>
            <person name="Jiang F."/>
            <person name="Liu H."/>
            <person name="Zhao H."/>
            <person name="Xu D."/>
            <person name="Zhang Y."/>
        </authorList>
    </citation>
    <scope>NUCLEOTIDE SEQUENCE [LARGE SCALE GENOMIC DNA]</scope>
    <source>
        <strain evidence="2">cv. Punajuju</strain>
    </source>
</reference>
<evidence type="ECO:0000313" key="2">
    <source>
        <dbReference type="Proteomes" id="UP001055811"/>
    </source>
</evidence>
<dbReference type="Proteomes" id="UP001055811">
    <property type="component" value="Linkage Group LG09"/>
</dbReference>
<gene>
    <name evidence="1" type="ORF">L2E82_48080</name>
</gene>
<accession>A0ACB8YYJ1</accession>
<keyword evidence="2" id="KW-1185">Reference proteome</keyword>
<comment type="caution">
    <text evidence="1">The sequence shown here is derived from an EMBL/GenBank/DDBJ whole genome shotgun (WGS) entry which is preliminary data.</text>
</comment>
<organism evidence="1 2">
    <name type="scientific">Cichorium intybus</name>
    <name type="common">Chicory</name>
    <dbReference type="NCBI Taxonomy" id="13427"/>
    <lineage>
        <taxon>Eukaryota</taxon>
        <taxon>Viridiplantae</taxon>
        <taxon>Streptophyta</taxon>
        <taxon>Embryophyta</taxon>
        <taxon>Tracheophyta</taxon>
        <taxon>Spermatophyta</taxon>
        <taxon>Magnoliopsida</taxon>
        <taxon>eudicotyledons</taxon>
        <taxon>Gunneridae</taxon>
        <taxon>Pentapetalae</taxon>
        <taxon>asterids</taxon>
        <taxon>campanulids</taxon>
        <taxon>Asterales</taxon>
        <taxon>Asteraceae</taxon>
        <taxon>Cichorioideae</taxon>
        <taxon>Cichorieae</taxon>
        <taxon>Cichoriinae</taxon>
        <taxon>Cichorium</taxon>
    </lineage>
</organism>
<dbReference type="EMBL" id="CM042017">
    <property type="protein sequence ID" value="KAI3690105.1"/>
    <property type="molecule type" value="Genomic_DNA"/>
</dbReference>
<proteinExistence type="predicted"/>
<reference evidence="1 2" key="2">
    <citation type="journal article" date="2022" name="Mol. Ecol. Resour.">
        <title>The genomes of chicory, endive, great burdock and yacon provide insights into Asteraceae paleo-polyploidization history and plant inulin production.</title>
        <authorList>
            <person name="Fan W."/>
            <person name="Wang S."/>
            <person name="Wang H."/>
            <person name="Wang A."/>
            <person name="Jiang F."/>
            <person name="Liu H."/>
            <person name="Zhao H."/>
            <person name="Xu D."/>
            <person name="Zhang Y."/>
        </authorList>
    </citation>
    <scope>NUCLEOTIDE SEQUENCE [LARGE SCALE GENOMIC DNA]</scope>
    <source>
        <strain evidence="2">cv. Punajuju</strain>
        <tissue evidence="1">Leaves</tissue>
    </source>
</reference>
<protein>
    <submittedName>
        <fullName evidence="1">Uncharacterized protein</fullName>
    </submittedName>
</protein>
<sequence>MESRDDGEICMSWKEIKKILEVEERREENLRLWMDPNLGSSISYNIPPCRTMVGLQRYIALQRLLVRVQVGDVFRSVEGSLVKISTNISFETGSRQDSTYISFEAGPHQDLTSISFEAGPRQDSTSISFEAVPREDITSLSLEAFPCKDLISLSLEAVPHKDLTFLSLEAVPR</sequence>
<evidence type="ECO:0000313" key="1">
    <source>
        <dbReference type="EMBL" id="KAI3690105.1"/>
    </source>
</evidence>